<evidence type="ECO:0000313" key="1">
    <source>
        <dbReference type="EMBL" id="EJW98412.1"/>
    </source>
</evidence>
<dbReference type="EMBL" id="AMCI01004278">
    <property type="protein sequence ID" value="EJW98412.1"/>
    <property type="molecule type" value="Genomic_DNA"/>
</dbReference>
<comment type="caution">
    <text evidence="1">The sequence shown here is derived from an EMBL/GenBank/DDBJ whole genome shotgun (WGS) entry which is preliminary data.</text>
</comment>
<proteinExistence type="predicted"/>
<sequence length="52" mass="5494">TGDNLGGTADPAAIRPKQWANWAAGFLFCPAKQGGLLTCRSYVKAGERNVKS</sequence>
<protein>
    <submittedName>
        <fullName evidence="1">Uncharacterized protein</fullName>
    </submittedName>
</protein>
<dbReference type="AlphaFoldDB" id="J9G9F2"/>
<gene>
    <name evidence="1" type="ORF">EVA_13482</name>
</gene>
<feature type="non-terminal residue" evidence="1">
    <location>
        <position position="1"/>
    </location>
</feature>
<accession>J9G9F2</accession>
<reference evidence="1" key="1">
    <citation type="journal article" date="2012" name="PLoS ONE">
        <title>Gene sets for utilization of primary and secondary nutrition supplies in the distal gut of endangered iberian lynx.</title>
        <authorList>
            <person name="Alcaide M."/>
            <person name="Messina E."/>
            <person name="Richter M."/>
            <person name="Bargiela R."/>
            <person name="Peplies J."/>
            <person name="Huws S.A."/>
            <person name="Newbold C.J."/>
            <person name="Golyshin P.N."/>
            <person name="Simon M.A."/>
            <person name="Lopez G."/>
            <person name="Yakimov M.M."/>
            <person name="Ferrer M."/>
        </authorList>
    </citation>
    <scope>NUCLEOTIDE SEQUENCE</scope>
</reference>
<organism evidence="1">
    <name type="scientific">gut metagenome</name>
    <dbReference type="NCBI Taxonomy" id="749906"/>
    <lineage>
        <taxon>unclassified sequences</taxon>
        <taxon>metagenomes</taxon>
        <taxon>organismal metagenomes</taxon>
    </lineage>
</organism>
<name>J9G9F2_9ZZZZ</name>